<reference evidence="1 2" key="1">
    <citation type="submission" date="2017-02" db="EMBL/GenBank/DDBJ databases">
        <authorList>
            <person name="Peterson S.W."/>
        </authorList>
    </citation>
    <scope>NUCLEOTIDE SEQUENCE [LARGE SCALE GENOMIC DNA]</scope>
    <source>
        <strain evidence="1 2">DSM 16080</strain>
    </source>
</reference>
<keyword evidence="2" id="KW-1185">Reference proteome</keyword>
<keyword evidence="1" id="KW-0808">Transferase</keyword>
<accession>A0A1T4XYI2</accession>
<dbReference type="OrthoDB" id="1931120at2"/>
<sequence>MAYERNYEGAGLGLAIVVRLVRLLDGALCISSEVNNGTDIYCALELGVAEVQNQEVKNTVTNSEEN</sequence>
<evidence type="ECO:0000313" key="1">
    <source>
        <dbReference type="EMBL" id="SKA94600.1"/>
    </source>
</evidence>
<dbReference type="Gene3D" id="3.30.565.10">
    <property type="entry name" value="Histidine kinase-like ATPase, C-terminal domain"/>
    <property type="match status" value="1"/>
</dbReference>
<dbReference type="GO" id="GO:0016301">
    <property type="term" value="F:kinase activity"/>
    <property type="evidence" value="ECO:0007669"/>
    <property type="project" value="UniProtKB-KW"/>
</dbReference>
<keyword evidence="1" id="KW-0418">Kinase</keyword>
<dbReference type="AlphaFoldDB" id="A0A1T4XYI2"/>
<organism evidence="1 2">
    <name type="scientific">Paucidesulfovibrio gracilis DSM 16080</name>
    <dbReference type="NCBI Taxonomy" id="1121449"/>
    <lineage>
        <taxon>Bacteria</taxon>
        <taxon>Pseudomonadati</taxon>
        <taxon>Thermodesulfobacteriota</taxon>
        <taxon>Desulfovibrionia</taxon>
        <taxon>Desulfovibrionales</taxon>
        <taxon>Desulfovibrionaceae</taxon>
        <taxon>Paucidesulfovibrio</taxon>
    </lineage>
</organism>
<name>A0A1T4XYI2_9BACT</name>
<evidence type="ECO:0000313" key="2">
    <source>
        <dbReference type="Proteomes" id="UP000190027"/>
    </source>
</evidence>
<dbReference type="SUPFAM" id="SSF55874">
    <property type="entry name" value="ATPase domain of HSP90 chaperone/DNA topoisomerase II/histidine kinase"/>
    <property type="match status" value="1"/>
</dbReference>
<dbReference type="RefSeq" id="WP_159447237.1">
    <property type="nucleotide sequence ID" value="NZ_FUYC01000021.1"/>
</dbReference>
<dbReference type="EMBL" id="FUYC01000021">
    <property type="protein sequence ID" value="SKA94600.1"/>
    <property type="molecule type" value="Genomic_DNA"/>
</dbReference>
<dbReference type="InterPro" id="IPR036890">
    <property type="entry name" value="HATPase_C_sf"/>
</dbReference>
<protein>
    <submittedName>
        <fullName evidence="1">Histidine kinase-, DNA gyrase B-, and HSP90-like ATPase</fullName>
    </submittedName>
</protein>
<dbReference type="Proteomes" id="UP000190027">
    <property type="component" value="Unassembled WGS sequence"/>
</dbReference>
<gene>
    <name evidence="1" type="ORF">SAMN02745704_02591</name>
</gene>
<proteinExistence type="predicted"/>